<dbReference type="EMBL" id="GBRH01159614">
    <property type="protein sequence ID" value="JAE38282.1"/>
    <property type="molecule type" value="Transcribed_RNA"/>
</dbReference>
<reference evidence="2" key="1">
    <citation type="submission" date="2014-09" db="EMBL/GenBank/DDBJ databases">
        <authorList>
            <person name="Magalhaes I.L.F."/>
            <person name="Oliveira U."/>
            <person name="Santos F.R."/>
            <person name="Vidigal T.H.D.A."/>
            <person name="Brescovit A.D."/>
            <person name="Santos A.J."/>
        </authorList>
    </citation>
    <scope>NUCLEOTIDE SEQUENCE</scope>
    <source>
        <tissue evidence="2">Shoot tissue taken approximately 20 cm above the soil surface</tissue>
    </source>
</reference>
<proteinExistence type="predicted"/>
<accession>A0A0A9HNH4</accession>
<sequence length="74" mass="8071">MIDIAFEDMDMQRPPLFFSIQNSLVAPSKAVGRHRSAYISFLMAAEEQHLPLPSDGSSQLQSSSAAAASAARYR</sequence>
<organism evidence="2">
    <name type="scientific">Arundo donax</name>
    <name type="common">Giant reed</name>
    <name type="synonym">Donax arundinaceus</name>
    <dbReference type="NCBI Taxonomy" id="35708"/>
    <lineage>
        <taxon>Eukaryota</taxon>
        <taxon>Viridiplantae</taxon>
        <taxon>Streptophyta</taxon>
        <taxon>Embryophyta</taxon>
        <taxon>Tracheophyta</taxon>
        <taxon>Spermatophyta</taxon>
        <taxon>Magnoliopsida</taxon>
        <taxon>Liliopsida</taxon>
        <taxon>Poales</taxon>
        <taxon>Poaceae</taxon>
        <taxon>PACMAD clade</taxon>
        <taxon>Arundinoideae</taxon>
        <taxon>Arundineae</taxon>
        <taxon>Arundo</taxon>
    </lineage>
</organism>
<feature type="region of interest" description="Disordered" evidence="1">
    <location>
        <begin position="51"/>
        <end position="74"/>
    </location>
</feature>
<evidence type="ECO:0000313" key="2">
    <source>
        <dbReference type="EMBL" id="JAE38282.1"/>
    </source>
</evidence>
<feature type="compositionally biased region" description="Low complexity" evidence="1">
    <location>
        <begin position="57"/>
        <end position="74"/>
    </location>
</feature>
<protein>
    <submittedName>
        <fullName evidence="2">Uncharacterized protein</fullName>
    </submittedName>
</protein>
<dbReference type="AlphaFoldDB" id="A0A0A9HNH4"/>
<evidence type="ECO:0000256" key="1">
    <source>
        <dbReference type="SAM" id="MobiDB-lite"/>
    </source>
</evidence>
<name>A0A0A9HNH4_ARUDO</name>
<reference evidence="2" key="2">
    <citation type="journal article" date="2015" name="Data Brief">
        <title>Shoot transcriptome of the giant reed, Arundo donax.</title>
        <authorList>
            <person name="Barrero R.A."/>
            <person name="Guerrero F.D."/>
            <person name="Moolhuijzen P."/>
            <person name="Goolsby J.A."/>
            <person name="Tidwell J."/>
            <person name="Bellgard S.E."/>
            <person name="Bellgard M.I."/>
        </authorList>
    </citation>
    <scope>NUCLEOTIDE SEQUENCE</scope>
    <source>
        <tissue evidence="2">Shoot tissue taken approximately 20 cm above the soil surface</tissue>
    </source>
</reference>